<accession>A0A7S3L7A4</accession>
<keyword evidence="1" id="KW-0732">Signal</keyword>
<name>A0A7S3L7A4_9STRA</name>
<evidence type="ECO:0000313" key="2">
    <source>
        <dbReference type="EMBL" id="CAE0414333.1"/>
    </source>
</evidence>
<dbReference type="AlphaFoldDB" id="A0A7S3L7A4"/>
<sequence length="251" mass="27025">MGLNYSAILALLLSATSQEKNGAYGFTVGRSGHGHRRPVEILIGDDAPPPHNRVPVRLYGILDEINNPGDSSELSTSTIAGGTEDETAAYETLLSNLIFSTTDISKTVRHHFHDCTNPSFLAWLEMITSETKDEEERQALQDLMGTILQIQQTEVQLDQELASQKVAAAEKALQQRLEEVAERGSTDPALNAAAPMSAADVILAAKQIDQAVTDAIAKSDEDLPPDFIRDAKAVAGLSQFNKKGQMRVGGG</sequence>
<gene>
    <name evidence="2" type="ORF">ACOF00016_LOCUS11576</name>
</gene>
<organism evidence="2">
    <name type="scientific">Amphora coffeiformis</name>
    <dbReference type="NCBI Taxonomy" id="265554"/>
    <lineage>
        <taxon>Eukaryota</taxon>
        <taxon>Sar</taxon>
        <taxon>Stramenopiles</taxon>
        <taxon>Ochrophyta</taxon>
        <taxon>Bacillariophyta</taxon>
        <taxon>Bacillariophyceae</taxon>
        <taxon>Bacillariophycidae</taxon>
        <taxon>Thalassiophysales</taxon>
        <taxon>Catenulaceae</taxon>
        <taxon>Amphora</taxon>
    </lineage>
</organism>
<evidence type="ECO:0000256" key="1">
    <source>
        <dbReference type="SAM" id="SignalP"/>
    </source>
</evidence>
<feature type="chain" id="PRO_5031036457" evidence="1">
    <location>
        <begin position="23"/>
        <end position="251"/>
    </location>
</feature>
<feature type="signal peptide" evidence="1">
    <location>
        <begin position="1"/>
        <end position="22"/>
    </location>
</feature>
<proteinExistence type="predicted"/>
<protein>
    <submittedName>
        <fullName evidence="2">Uncharacterized protein</fullName>
    </submittedName>
</protein>
<reference evidence="2" key="1">
    <citation type="submission" date="2021-01" db="EMBL/GenBank/DDBJ databases">
        <authorList>
            <person name="Corre E."/>
            <person name="Pelletier E."/>
            <person name="Niang G."/>
            <person name="Scheremetjew M."/>
            <person name="Finn R."/>
            <person name="Kale V."/>
            <person name="Holt S."/>
            <person name="Cochrane G."/>
            <person name="Meng A."/>
            <person name="Brown T."/>
            <person name="Cohen L."/>
        </authorList>
    </citation>
    <scope>NUCLEOTIDE SEQUENCE</scope>
    <source>
        <strain evidence="2">CCMP127</strain>
    </source>
</reference>
<dbReference type="EMBL" id="HBIM01014456">
    <property type="protein sequence ID" value="CAE0414333.1"/>
    <property type="molecule type" value="Transcribed_RNA"/>
</dbReference>